<evidence type="ECO:0000313" key="2">
    <source>
        <dbReference type="EMBL" id="MFB9831809.1"/>
    </source>
</evidence>
<dbReference type="Proteomes" id="UP001589627">
    <property type="component" value="Unassembled WGS sequence"/>
</dbReference>
<dbReference type="EMBL" id="JBHLZP010000029">
    <property type="protein sequence ID" value="MFB9831809.1"/>
    <property type="molecule type" value="Genomic_DNA"/>
</dbReference>
<evidence type="ECO:0000313" key="3">
    <source>
        <dbReference type="Proteomes" id="UP001589627"/>
    </source>
</evidence>
<organism evidence="2 3">
    <name type="scientific">Actinoallomurus acaciae</name>
    <dbReference type="NCBI Taxonomy" id="502577"/>
    <lineage>
        <taxon>Bacteria</taxon>
        <taxon>Bacillati</taxon>
        <taxon>Actinomycetota</taxon>
        <taxon>Actinomycetes</taxon>
        <taxon>Streptosporangiales</taxon>
        <taxon>Thermomonosporaceae</taxon>
        <taxon>Actinoallomurus</taxon>
    </lineage>
</organism>
<name>A0ABV5Y9V7_9ACTN</name>
<evidence type="ECO:0008006" key="4">
    <source>
        <dbReference type="Google" id="ProtNLM"/>
    </source>
</evidence>
<dbReference type="Gene3D" id="3.40.50.620">
    <property type="entry name" value="HUPs"/>
    <property type="match status" value="1"/>
</dbReference>
<evidence type="ECO:0000256" key="1">
    <source>
        <dbReference type="SAM" id="MobiDB-lite"/>
    </source>
</evidence>
<sequence length="346" mass="37392">MHDRNGLALRYPDPAPHSRPRTLRPDAGDAVIDAFEQLLVDTIGGHVYDPATACAELSGGMDSANVAATLGVLHPHQVETAAMIVLSDAGCQQARRRDGFIGRLALGADTTVPLGRHLPFCPSGPRGPYDDVYSEAQAAMLAQLAVHGIRTVFTGIGGDEMLARTADEWELLPAGTAMEPTPWIGDRTLAGLKETDKGIAPATVVNEMTLSAQACAAPAFLRAGMWPTHPLSDPRLIRFGEWLPWEWRSHKRLFRARLERRGCHGELIHPPLSENFAPTMRAGLRRHGVAHVDMMLRGGSPLIDGGYLRPDGLAAARDRLAAGEYVERDAELCAALALDQTLRAFS</sequence>
<feature type="region of interest" description="Disordered" evidence="1">
    <location>
        <begin position="1"/>
        <end position="25"/>
    </location>
</feature>
<accession>A0ABV5Y9V7</accession>
<comment type="caution">
    <text evidence="2">The sequence shown here is derived from an EMBL/GenBank/DDBJ whole genome shotgun (WGS) entry which is preliminary data.</text>
</comment>
<protein>
    <recommendedName>
        <fullName evidence="4">Asparagine synthase</fullName>
    </recommendedName>
</protein>
<reference evidence="2 3" key="1">
    <citation type="submission" date="2024-09" db="EMBL/GenBank/DDBJ databases">
        <authorList>
            <person name="Sun Q."/>
            <person name="Mori K."/>
        </authorList>
    </citation>
    <scope>NUCLEOTIDE SEQUENCE [LARGE SCALE GENOMIC DNA]</scope>
    <source>
        <strain evidence="2 3">TBRC 0563</strain>
    </source>
</reference>
<dbReference type="RefSeq" id="WP_378196646.1">
    <property type="nucleotide sequence ID" value="NZ_JBHLZP010000029.1"/>
</dbReference>
<gene>
    <name evidence="2" type="ORF">ACFFNX_06365</name>
</gene>
<dbReference type="InterPro" id="IPR014729">
    <property type="entry name" value="Rossmann-like_a/b/a_fold"/>
</dbReference>
<proteinExistence type="predicted"/>
<dbReference type="SUPFAM" id="SSF52402">
    <property type="entry name" value="Adenine nucleotide alpha hydrolases-like"/>
    <property type="match status" value="1"/>
</dbReference>
<keyword evidence="3" id="KW-1185">Reference proteome</keyword>